<dbReference type="GO" id="GO:0009134">
    <property type="term" value="P:nucleoside diphosphate catabolic process"/>
    <property type="evidence" value="ECO:0007669"/>
    <property type="project" value="TreeGrafter"/>
</dbReference>
<keyword evidence="6" id="KW-1185">Reference proteome</keyword>
<evidence type="ECO:0000256" key="2">
    <source>
        <dbReference type="ARBA" id="ARBA00022801"/>
    </source>
</evidence>
<dbReference type="PANTHER" id="PTHR11782:SF83">
    <property type="entry name" value="GUANOSINE-DIPHOSPHATASE"/>
    <property type="match status" value="1"/>
</dbReference>
<evidence type="ECO:0000256" key="4">
    <source>
        <dbReference type="PIRSR" id="PIRSR600407-2"/>
    </source>
</evidence>
<evidence type="ECO:0000313" key="5">
    <source>
        <dbReference type="EMBL" id="KAG5175334.1"/>
    </source>
</evidence>
<dbReference type="Proteomes" id="UP000664859">
    <property type="component" value="Unassembled WGS sequence"/>
</dbReference>
<evidence type="ECO:0000313" key="6">
    <source>
        <dbReference type="Proteomes" id="UP000664859"/>
    </source>
</evidence>
<dbReference type="GO" id="GO:0017110">
    <property type="term" value="F:nucleoside diphosphate phosphatase activity"/>
    <property type="evidence" value="ECO:0007669"/>
    <property type="project" value="TreeGrafter"/>
</dbReference>
<dbReference type="GO" id="GO:0016020">
    <property type="term" value="C:membrane"/>
    <property type="evidence" value="ECO:0007669"/>
    <property type="project" value="TreeGrafter"/>
</dbReference>
<feature type="non-terminal residue" evidence="5">
    <location>
        <position position="301"/>
    </location>
</feature>
<sequence length="301" mass="33786">AHGLIIDAGSGGSRMHVYQWEPRLFASLPPPISFPESRNTWTGRLSPGISSYAEHPWDIGEHLRPLIEFAKNILKDHEDNFYKFPLYLRATGGMRQLPVAQRARIMDHIRWFLYSEESPFYFEYDFARVVSGEEEGIYAWAAINFLKGHLLLDSGGSGTANSNVTVGALDMGGASTQIAFFRQDQDIMSNLFKLQVGAQKHWNVYVHSFLYFGEASTKLRMQQACVDTFNGLAPHERMLRVMTAALAPKVQGTTVEVGDKFNSEFNLLDAVDGDARMVRLTAPTGELAYFPMHPRDAETGM</sequence>
<keyword evidence="2" id="KW-0378">Hydrolase</keyword>
<dbReference type="Gene3D" id="3.30.420.150">
    <property type="entry name" value="Exopolyphosphatase. Domain 2"/>
    <property type="match status" value="1"/>
</dbReference>
<dbReference type="GO" id="GO:0005524">
    <property type="term" value="F:ATP binding"/>
    <property type="evidence" value="ECO:0007669"/>
    <property type="project" value="UniProtKB-KW"/>
</dbReference>
<comment type="similarity">
    <text evidence="1">Belongs to the GDA1/CD39 NTPase family.</text>
</comment>
<dbReference type="PROSITE" id="PS01238">
    <property type="entry name" value="GDA1_CD39_NTPASE"/>
    <property type="match status" value="1"/>
</dbReference>
<feature type="active site" description="Proton acceptor" evidence="3">
    <location>
        <position position="135"/>
    </location>
</feature>
<comment type="caution">
    <text evidence="5">The sequence shown here is derived from an EMBL/GenBank/DDBJ whole genome shotgun (WGS) entry which is preliminary data.</text>
</comment>
<organism evidence="5 6">
    <name type="scientific">Tribonema minus</name>
    <dbReference type="NCBI Taxonomy" id="303371"/>
    <lineage>
        <taxon>Eukaryota</taxon>
        <taxon>Sar</taxon>
        <taxon>Stramenopiles</taxon>
        <taxon>Ochrophyta</taxon>
        <taxon>PX clade</taxon>
        <taxon>Xanthophyceae</taxon>
        <taxon>Tribonematales</taxon>
        <taxon>Tribonemataceae</taxon>
        <taxon>Tribonema</taxon>
    </lineage>
</organism>
<dbReference type="CDD" id="cd24003">
    <property type="entry name" value="ASKHA_NBD_GDA1_CD39_NTPase"/>
    <property type="match status" value="1"/>
</dbReference>
<proteinExistence type="inferred from homology"/>
<dbReference type="InterPro" id="IPR000407">
    <property type="entry name" value="GDA1_CD39_NTPase"/>
</dbReference>
<accession>A0A835YH63</accession>
<dbReference type="OrthoDB" id="6372431at2759"/>
<feature type="binding site" evidence="4">
    <location>
        <begin position="173"/>
        <end position="177"/>
    </location>
    <ligand>
        <name>ATP</name>
        <dbReference type="ChEBI" id="CHEBI:30616"/>
    </ligand>
</feature>
<dbReference type="Pfam" id="PF01150">
    <property type="entry name" value="GDA1_CD39"/>
    <property type="match status" value="1"/>
</dbReference>
<dbReference type="EMBL" id="JAFCMP010000551">
    <property type="protein sequence ID" value="KAG5175334.1"/>
    <property type="molecule type" value="Genomic_DNA"/>
</dbReference>
<dbReference type="Gene3D" id="3.30.420.40">
    <property type="match status" value="1"/>
</dbReference>
<dbReference type="AlphaFoldDB" id="A0A835YH63"/>
<dbReference type="PANTHER" id="PTHR11782">
    <property type="entry name" value="ADENOSINE/GUANOSINE DIPHOSPHATASE"/>
    <property type="match status" value="1"/>
</dbReference>
<gene>
    <name evidence="5" type="ORF">JKP88DRAFT_172483</name>
</gene>
<protein>
    <submittedName>
        <fullName evidence="5">Nucleoside phosphatase family-domain-containing protein</fullName>
    </submittedName>
</protein>
<keyword evidence="4" id="KW-0547">Nucleotide-binding</keyword>
<evidence type="ECO:0000256" key="3">
    <source>
        <dbReference type="PIRSR" id="PIRSR600407-1"/>
    </source>
</evidence>
<reference evidence="5" key="1">
    <citation type="submission" date="2021-02" db="EMBL/GenBank/DDBJ databases">
        <title>First Annotated Genome of the Yellow-green Alga Tribonema minus.</title>
        <authorList>
            <person name="Mahan K.M."/>
        </authorList>
    </citation>
    <scope>NUCLEOTIDE SEQUENCE</scope>
    <source>
        <strain evidence="5">UTEX B ZZ1240</strain>
    </source>
</reference>
<name>A0A835YH63_9STRA</name>
<keyword evidence="4" id="KW-0067">ATP-binding</keyword>
<evidence type="ECO:0000256" key="1">
    <source>
        <dbReference type="ARBA" id="ARBA00009283"/>
    </source>
</evidence>